<accession>A0ABQ7GS80</accession>
<keyword evidence="4" id="KW-0493">Microtubule</keyword>
<evidence type="ECO:0000256" key="10">
    <source>
        <dbReference type="SAM" id="SignalP"/>
    </source>
</evidence>
<organism evidence="11 12">
    <name type="scientific">Dunaliella salina</name>
    <name type="common">Green alga</name>
    <name type="synonym">Protococcus salinus</name>
    <dbReference type="NCBI Taxonomy" id="3046"/>
    <lineage>
        <taxon>Eukaryota</taxon>
        <taxon>Viridiplantae</taxon>
        <taxon>Chlorophyta</taxon>
        <taxon>core chlorophytes</taxon>
        <taxon>Chlorophyceae</taxon>
        <taxon>CS clade</taxon>
        <taxon>Chlamydomonadales</taxon>
        <taxon>Dunaliellaceae</taxon>
        <taxon>Dunaliella</taxon>
    </lineage>
</organism>
<dbReference type="Pfam" id="PF13424">
    <property type="entry name" value="TPR_12"/>
    <property type="match status" value="3"/>
</dbReference>
<dbReference type="Gene3D" id="1.25.40.10">
    <property type="entry name" value="Tetratricopeptide repeat domain"/>
    <property type="match status" value="3"/>
</dbReference>
<keyword evidence="3" id="KW-0963">Cytoplasm</keyword>
<dbReference type="SMART" id="SM00028">
    <property type="entry name" value="TPR"/>
    <property type="match status" value="8"/>
</dbReference>
<keyword evidence="12" id="KW-1185">Reference proteome</keyword>
<comment type="subcellular location">
    <subcellularLocation>
        <location evidence="1">Cytoplasm</location>
        <location evidence="1">Cytoskeleton</location>
    </subcellularLocation>
</comment>
<keyword evidence="9" id="KW-0206">Cytoskeleton</keyword>
<keyword evidence="10" id="KW-0732">Signal</keyword>
<evidence type="ECO:0000256" key="7">
    <source>
        <dbReference type="ARBA" id="ARBA00023054"/>
    </source>
</evidence>
<protein>
    <recommendedName>
        <fullName evidence="13">Kinesin light chain</fullName>
    </recommendedName>
</protein>
<comment type="caution">
    <text evidence="11">The sequence shown here is derived from an EMBL/GenBank/DDBJ whole genome shotgun (WGS) entry which is preliminary data.</text>
</comment>
<dbReference type="PANTHER" id="PTHR45783">
    <property type="entry name" value="KINESIN LIGHT CHAIN"/>
    <property type="match status" value="1"/>
</dbReference>
<dbReference type="Pfam" id="PF13374">
    <property type="entry name" value="TPR_10"/>
    <property type="match status" value="2"/>
</dbReference>
<dbReference type="InterPro" id="IPR019734">
    <property type="entry name" value="TPR_rpt"/>
</dbReference>
<evidence type="ECO:0000313" key="11">
    <source>
        <dbReference type="EMBL" id="KAF5837469.1"/>
    </source>
</evidence>
<dbReference type="InterPro" id="IPR011990">
    <property type="entry name" value="TPR-like_helical_dom_sf"/>
</dbReference>
<reference evidence="11" key="1">
    <citation type="submission" date="2017-08" db="EMBL/GenBank/DDBJ databases">
        <authorList>
            <person name="Polle J.E."/>
            <person name="Barry K."/>
            <person name="Cushman J."/>
            <person name="Schmutz J."/>
            <person name="Tran D."/>
            <person name="Hathwaick L.T."/>
            <person name="Yim W.C."/>
            <person name="Jenkins J."/>
            <person name="Mckie-Krisberg Z.M."/>
            <person name="Prochnik S."/>
            <person name="Lindquist E."/>
            <person name="Dockter R.B."/>
            <person name="Adam C."/>
            <person name="Molina H."/>
            <person name="Bunkerborg J."/>
            <person name="Jin E."/>
            <person name="Buchheim M."/>
            <person name="Magnuson J."/>
        </authorList>
    </citation>
    <scope>NUCLEOTIDE SEQUENCE</scope>
    <source>
        <strain evidence="11">CCAP 19/18</strain>
    </source>
</reference>
<sequence length="706" mass="76675">MAWVLLVVGLSQFLAPCRQLCTGIFRWLDLHDAIAGLRDRTSAVLNLTLCTLPRQQQLLLAKLSVFPSNFTVVGAGAVLGFSEARAYSLMRVFYRHGLVMRGSSTNLFSLHMAVRKASAALGGEAVATHGQSHFVIYVFQQLDQWARMFYTPAWELPLSLAREAGPDILAAFELAGKLAAQQSQPQASMLDAILAVDAALVHKLLSCAGYRKGTWDQLQHLHGSINGRPGQQVAAALLLRCMSVEDYDAAVKAHDLCCQALGSGHPCSIACVHAMAEGQAKLHRYQEAEALLRDAYETRLRVMGRLAPATWMSLQELANCIGSVRLLPAKAEPLWSELLEVLQQVLGDHPDTLRARVGLASCLTNLGKLSEAEVLYRESLASRQRVLGPEHPDSISSVNNLASCLKDQGKLSEAEVLYRESLASRQHVLGPDHPGSISSVNNLACCLDDQGKLSEAEVLYRESLASRQRVLGPDHPDSINSVNNLAVCLSNQGKLFEAEVLYRESVSSLQRVLGPDHPDSISSINNLAVCLADQGNLSEAVVLFRESLASRQRVLGPDHPDSMSSVSNLAGCLTKQGNLSKAEVLYRESLASRQRVLGPDHPGSISSVNNLAVCLDDQGKLSEAEFLYRESLASRQSVLGLDHPDSISSINNLAICLKNQGKLSDAEVLFRESLASRQRVLGPDFPHSISSANKLAICLKKQEKLA</sequence>
<dbReference type="EMBL" id="MU069615">
    <property type="protein sequence ID" value="KAF5837469.1"/>
    <property type="molecule type" value="Genomic_DNA"/>
</dbReference>
<dbReference type="SUPFAM" id="SSF48452">
    <property type="entry name" value="TPR-like"/>
    <property type="match status" value="1"/>
</dbReference>
<evidence type="ECO:0000256" key="9">
    <source>
        <dbReference type="ARBA" id="ARBA00023212"/>
    </source>
</evidence>
<dbReference type="InterPro" id="IPR002151">
    <property type="entry name" value="Kinesin_light"/>
</dbReference>
<dbReference type="PANTHER" id="PTHR45783:SF3">
    <property type="entry name" value="KINESIN LIGHT CHAIN"/>
    <property type="match status" value="1"/>
</dbReference>
<evidence type="ECO:0000256" key="6">
    <source>
        <dbReference type="ARBA" id="ARBA00022803"/>
    </source>
</evidence>
<evidence type="ECO:0008006" key="13">
    <source>
        <dbReference type="Google" id="ProtNLM"/>
    </source>
</evidence>
<gene>
    <name evidence="11" type="ORF">DUNSADRAFT_4385</name>
</gene>
<name>A0ABQ7GS80_DUNSA</name>
<evidence type="ECO:0000256" key="2">
    <source>
        <dbReference type="ARBA" id="ARBA00009622"/>
    </source>
</evidence>
<evidence type="ECO:0000313" key="12">
    <source>
        <dbReference type="Proteomes" id="UP000815325"/>
    </source>
</evidence>
<comment type="similarity">
    <text evidence="2">Belongs to the kinesin light chain family.</text>
</comment>
<evidence type="ECO:0000256" key="5">
    <source>
        <dbReference type="ARBA" id="ARBA00022737"/>
    </source>
</evidence>
<keyword evidence="6" id="KW-0802">TPR repeat</keyword>
<dbReference type="Proteomes" id="UP000815325">
    <property type="component" value="Unassembled WGS sequence"/>
</dbReference>
<evidence type="ECO:0000256" key="4">
    <source>
        <dbReference type="ARBA" id="ARBA00022701"/>
    </source>
</evidence>
<keyword evidence="5" id="KW-0677">Repeat</keyword>
<evidence type="ECO:0000256" key="3">
    <source>
        <dbReference type="ARBA" id="ARBA00022490"/>
    </source>
</evidence>
<feature type="signal peptide" evidence="10">
    <location>
        <begin position="1"/>
        <end position="19"/>
    </location>
</feature>
<keyword evidence="7" id="KW-0175">Coiled coil</keyword>
<dbReference type="PRINTS" id="PR00381">
    <property type="entry name" value="KINESINLIGHT"/>
</dbReference>
<keyword evidence="8" id="KW-0505">Motor protein</keyword>
<evidence type="ECO:0000256" key="1">
    <source>
        <dbReference type="ARBA" id="ARBA00004245"/>
    </source>
</evidence>
<proteinExistence type="inferred from homology"/>
<feature type="chain" id="PRO_5046732831" description="Kinesin light chain" evidence="10">
    <location>
        <begin position="20"/>
        <end position="706"/>
    </location>
</feature>
<evidence type="ECO:0000256" key="8">
    <source>
        <dbReference type="ARBA" id="ARBA00023175"/>
    </source>
</evidence>